<dbReference type="RefSeq" id="WP_119086412.1">
    <property type="nucleotide sequence ID" value="NZ_QXIY01000040.1"/>
</dbReference>
<dbReference type="SUPFAM" id="SSF56801">
    <property type="entry name" value="Acetyl-CoA synthetase-like"/>
    <property type="match status" value="1"/>
</dbReference>
<keyword evidence="2" id="KW-1185">Reference proteome</keyword>
<dbReference type="Proteomes" id="UP000266113">
    <property type="component" value="Unassembled WGS sequence"/>
</dbReference>
<evidence type="ECO:0000313" key="2">
    <source>
        <dbReference type="Proteomes" id="UP000266113"/>
    </source>
</evidence>
<dbReference type="AlphaFoldDB" id="A0A398E055"/>
<dbReference type="InterPro" id="IPR053158">
    <property type="entry name" value="CapK_Type1_Caps_Biosynth"/>
</dbReference>
<dbReference type="EMBL" id="QXIY01000040">
    <property type="protein sequence ID" value="RIE16011.1"/>
    <property type="molecule type" value="Genomic_DNA"/>
</dbReference>
<reference evidence="1 2" key="1">
    <citation type="submission" date="2018-09" db="EMBL/GenBank/DDBJ databases">
        <title>Discovery and Ecogenomic Context for Candidatus Cryosericales, a Global Caldiserica Order Active in Thawing Permafrost.</title>
        <authorList>
            <person name="Martinez M.A."/>
            <person name="Woodcroft B.J."/>
            <person name="Ignacio Espinoza J.C."/>
            <person name="Zayed A."/>
            <person name="Singleton C.M."/>
            <person name="Boyd J."/>
            <person name="Li Y.-F."/>
            <person name="Purvine S."/>
            <person name="Maughan H."/>
            <person name="Hodgkins S.B."/>
            <person name="Anderson D."/>
            <person name="Sederholm M."/>
            <person name="Temperton B."/>
            <person name="Saleska S.R."/>
            <person name="Tyson G.W."/>
            <person name="Rich V.I."/>
        </authorList>
    </citation>
    <scope>NUCLEOTIDE SEQUENCE [LARGE SCALE GENOMIC DNA]</scope>
    <source>
        <strain evidence="1 2">SMC1</strain>
    </source>
</reference>
<dbReference type="PANTHER" id="PTHR36932:SF1">
    <property type="entry name" value="CAPSULAR POLYSACCHARIDE BIOSYNTHESIS PROTEIN"/>
    <property type="match status" value="1"/>
</dbReference>
<sequence>MRDLFMQAVAYTSMWLAQREVFAYRDEALQNWTLPGGVEEVQATVLAKLRVALDYARSSNAYYAGVFASVGFDPLTMRGLEEISVLPIMTKDDIRRHRSDFEACESMNSHRVEGKTGGSTGQPLKFSMSRDDYLRSVGIGLAGWHFCGYVLGDRVGVLGGASIAKQDAVPWHISRSDLALNRRQFSAAVMDDNRIAQYWDYIARWEPAYLRGYPFALAELCRHRPKGCAGHYRPRAVLTTSEMLTESDRHIIEKALGAPVFDGWGLNDGGASAYECREHIGMHVDTTRAYVETVDDAGRPVWDMPGRIVVTSLTNKAFPFVRYDTGDMGVLAWRGCKCGRSGLMLTQILGRCDERLNIGGVRTEACAGSWLTDIDRVRRWRIVQDGPLHITITLDVDAGFDKRASEEAVTLSFVSRCSTVSIAFVYAPLPLPTDGSKWRSVVVLDSARHQTRVVAEKHA</sequence>
<dbReference type="InterPro" id="IPR042099">
    <property type="entry name" value="ANL_N_sf"/>
</dbReference>
<dbReference type="Gene3D" id="3.40.50.12780">
    <property type="entry name" value="N-terminal domain of ligase-like"/>
    <property type="match status" value="1"/>
</dbReference>
<keyword evidence="1" id="KW-0436">Ligase</keyword>
<gene>
    <name evidence="1" type="ORF">SMC1_08845</name>
</gene>
<dbReference type="GO" id="GO:0016874">
    <property type="term" value="F:ligase activity"/>
    <property type="evidence" value="ECO:0007669"/>
    <property type="project" value="UniProtKB-KW"/>
</dbReference>
<dbReference type="OrthoDB" id="580775at2"/>
<name>A0A398E055_9BACT</name>
<dbReference type="PANTHER" id="PTHR36932">
    <property type="entry name" value="CAPSULAR POLYSACCHARIDE BIOSYNTHESIS PROTEIN"/>
    <property type="match status" value="1"/>
</dbReference>
<proteinExistence type="predicted"/>
<evidence type="ECO:0000313" key="1">
    <source>
        <dbReference type="EMBL" id="RIE16011.1"/>
    </source>
</evidence>
<comment type="caution">
    <text evidence="1">The sequence shown here is derived from an EMBL/GenBank/DDBJ whole genome shotgun (WGS) entry which is preliminary data.</text>
</comment>
<protein>
    <submittedName>
        <fullName evidence="1">Phenylacetate--CoA ligase family protein</fullName>
    </submittedName>
</protein>
<accession>A0A398E055</accession>
<organism evidence="1 2">
    <name type="scientific">Candidatus Cryosericum septentrionale</name>
    <dbReference type="NCBI Taxonomy" id="2290913"/>
    <lineage>
        <taxon>Bacteria</taxon>
        <taxon>Pseudomonadati</taxon>
        <taxon>Caldisericota/Cryosericota group</taxon>
        <taxon>Candidatus Cryosericota</taxon>
        <taxon>Candidatus Cryosericia</taxon>
        <taxon>Candidatus Cryosericales</taxon>
        <taxon>Candidatus Cryosericaceae</taxon>
        <taxon>Candidatus Cryosericum</taxon>
    </lineage>
</organism>